<gene>
    <name evidence="8" type="ORF">HCN44_008677</name>
</gene>
<dbReference type="Pfam" id="PF01607">
    <property type="entry name" value="CBM_14"/>
    <property type="match status" value="3"/>
</dbReference>
<dbReference type="AlphaFoldDB" id="A0A835CQB3"/>
<evidence type="ECO:0000313" key="8">
    <source>
        <dbReference type="EMBL" id="KAF7990003.1"/>
    </source>
</evidence>
<organism evidence="8 9">
    <name type="scientific">Aphidius gifuensis</name>
    <name type="common">Parasitoid wasp</name>
    <dbReference type="NCBI Taxonomy" id="684658"/>
    <lineage>
        <taxon>Eukaryota</taxon>
        <taxon>Metazoa</taxon>
        <taxon>Ecdysozoa</taxon>
        <taxon>Arthropoda</taxon>
        <taxon>Hexapoda</taxon>
        <taxon>Insecta</taxon>
        <taxon>Pterygota</taxon>
        <taxon>Neoptera</taxon>
        <taxon>Endopterygota</taxon>
        <taxon>Hymenoptera</taxon>
        <taxon>Apocrita</taxon>
        <taxon>Ichneumonoidea</taxon>
        <taxon>Braconidae</taxon>
        <taxon>Aphidiinae</taxon>
        <taxon>Aphidius</taxon>
    </lineage>
</organism>
<evidence type="ECO:0000256" key="4">
    <source>
        <dbReference type="ARBA" id="ARBA00023157"/>
    </source>
</evidence>
<evidence type="ECO:0000256" key="1">
    <source>
        <dbReference type="ARBA" id="ARBA00022669"/>
    </source>
</evidence>
<dbReference type="OrthoDB" id="439917at2759"/>
<dbReference type="InterPro" id="IPR002557">
    <property type="entry name" value="Chitin-bd_dom"/>
</dbReference>
<dbReference type="Proteomes" id="UP000639338">
    <property type="component" value="Unassembled WGS sequence"/>
</dbReference>
<keyword evidence="1" id="KW-0147">Chitin-binding</keyword>
<feature type="signal peptide" evidence="6">
    <location>
        <begin position="1"/>
        <end position="17"/>
    </location>
</feature>
<dbReference type="SMART" id="SM00494">
    <property type="entry name" value="ChtBD2"/>
    <property type="match status" value="3"/>
</dbReference>
<evidence type="ECO:0000256" key="6">
    <source>
        <dbReference type="SAM" id="SignalP"/>
    </source>
</evidence>
<dbReference type="Gene3D" id="2.170.140.10">
    <property type="entry name" value="Chitin binding domain"/>
    <property type="match status" value="3"/>
</dbReference>
<comment type="caution">
    <text evidence="8">The sequence shown here is derived from an EMBL/GenBank/DDBJ whole genome shotgun (WGS) entry which is preliminary data.</text>
</comment>
<dbReference type="PANTHER" id="PTHR23301">
    <property type="entry name" value="CHITIN BINDING PERITROPHIN-A"/>
    <property type="match status" value="1"/>
</dbReference>
<name>A0A835CQB3_APHGI</name>
<feature type="domain" description="Chitin-binding type-2" evidence="7">
    <location>
        <begin position="18"/>
        <end position="76"/>
    </location>
</feature>
<evidence type="ECO:0000313" key="9">
    <source>
        <dbReference type="Proteomes" id="UP000639338"/>
    </source>
</evidence>
<evidence type="ECO:0000256" key="5">
    <source>
        <dbReference type="ARBA" id="ARBA00023180"/>
    </source>
</evidence>
<keyword evidence="3" id="KW-0677">Repeat</keyword>
<feature type="domain" description="Chitin-binding type-2" evidence="7">
    <location>
        <begin position="154"/>
        <end position="220"/>
    </location>
</feature>
<proteinExistence type="predicted"/>
<feature type="chain" id="PRO_5032444471" description="Chitin-binding type-2 domain-containing protein" evidence="6">
    <location>
        <begin position="18"/>
        <end position="220"/>
    </location>
</feature>
<keyword evidence="5" id="KW-0325">Glycoprotein</keyword>
<evidence type="ECO:0000259" key="7">
    <source>
        <dbReference type="PROSITE" id="PS50940"/>
    </source>
</evidence>
<dbReference type="InterPro" id="IPR036508">
    <property type="entry name" value="Chitin-bd_dom_sf"/>
</dbReference>
<dbReference type="GO" id="GO:0005576">
    <property type="term" value="C:extracellular region"/>
    <property type="evidence" value="ECO:0007669"/>
    <property type="project" value="InterPro"/>
</dbReference>
<evidence type="ECO:0000256" key="3">
    <source>
        <dbReference type="ARBA" id="ARBA00022737"/>
    </source>
</evidence>
<sequence length="220" mass="24895">MTKIILVLATIITIVYGNFKCPLKDGQYEDEVQCDKFYECKDGYPTEKLCPDGLVFDPFNRKINKCDHVFNVDCAERLELQPPQPSKNCPRKNGFFPHPDPTVCNIFYNCVDGQYNENICTAGLHFDENTGICVWPATANRENCRPVGQKLTDGFECPSVRPVDSHGHNVDHPKYAHPEDCQKFYVCLSGVTPREQGCSEGSVYNEKTEMCDTPENVPGW</sequence>
<keyword evidence="9" id="KW-1185">Reference proteome</keyword>
<dbReference type="InterPro" id="IPR051940">
    <property type="entry name" value="Chitin_bind-dev_reg"/>
</dbReference>
<dbReference type="GO" id="GO:0008061">
    <property type="term" value="F:chitin binding"/>
    <property type="evidence" value="ECO:0007669"/>
    <property type="project" value="UniProtKB-KW"/>
</dbReference>
<keyword evidence="4" id="KW-1015">Disulfide bond</keyword>
<dbReference type="PANTHER" id="PTHR23301:SF110">
    <property type="entry name" value="LD43683P-RELATED"/>
    <property type="match status" value="1"/>
</dbReference>
<reference evidence="8 9" key="1">
    <citation type="submission" date="2020-08" db="EMBL/GenBank/DDBJ databases">
        <title>Aphidius gifuensis genome sequencing and assembly.</title>
        <authorList>
            <person name="Du Z."/>
        </authorList>
    </citation>
    <scope>NUCLEOTIDE SEQUENCE [LARGE SCALE GENOMIC DNA]</scope>
    <source>
        <strain evidence="8">YNYX2018</strain>
        <tissue evidence="8">Adults</tissue>
    </source>
</reference>
<dbReference type="PROSITE" id="PS50940">
    <property type="entry name" value="CHIT_BIND_II"/>
    <property type="match status" value="3"/>
</dbReference>
<protein>
    <recommendedName>
        <fullName evidence="7">Chitin-binding type-2 domain-containing protein</fullName>
    </recommendedName>
</protein>
<dbReference type="SUPFAM" id="SSF57625">
    <property type="entry name" value="Invertebrate chitin-binding proteins"/>
    <property type="match status" value="3"/>
</dbReference>
<evidence type="ECO:0000256" key="2">
    <source>
        <dbReference type="ARBA" id="ARBA00022729"/>
    </source>
</evidence>
<keyword evidence="2 6" id="KW-0732">Signal</keyword>
<feature type="domain" description="Chitin-binding type-2" evidence="7">
    <location>
        <begin position="86"/>
        <end position="146"/>
    </location>
</feature>
<accession>A0A835CQB3</accession>
<dbReference type="EMBL" id="JACMRX010000005">
    <property type="protein sequence ID" value="KAF7990003.1"/>
    <property type="molecule type" value="Genomic_DNA"/>
</dbReference>